<protein>
    <submittedName>
        <fullName evidence="1">Uncharacterized protein</fullName>
    </submittedName>
</protein>
<dbReference type="EMBL" id="JARTLD010000047">
    <property type="protein sequence ID" value="MED5019336.1"/>
    <property type="molecule type" value="Genomic_DNA"/>
</dbReference>
<dbReference type="RefSeq" id="WP_328280234.1">
    <property type="nucleotide sequence ID" value="NZ_JARTLD010000047.1"/>
</dbReference>
<gene>
    <name evidence="1" type="ORF">P9847_18705</name>
</gene>
<organism evidence="1 2">
    <name type="scientific">Paenibacillus chibensis</name>
    <dbReference type="NCBI Taxonomy" id="59846"/>
    <lineage>
        <taxon>Bacteria</taxon>
        <taxon>Bacillati</taxon>
        <taxon>Bacillota</taxon>
        <taxon>Bacilli</taxon>
        <taxon>Bacillales</taxon>
        <taxon>Paenibacillaceae</taxon>
        <taxon>Paenibacillus</taxon>
    </lineage>
</organism>
<dbReference type="Pfam" id="PF24175">
    <property type="entry name" value="SU10_adaptor"/>
    <property type="match status" value="1"/>
</dbReference>
<evidence type="ECO:0000313" key="2">
    <source>
        <dbReference type="Proteomes" id="UP001343257"/>
    </source>
</evidence>
<dbReference type="Proteomes" id="UP001343257">
    <property type="component" value="Unassembled WGS sequence"/>
</dbReference>
<keyword evidence="2" id="KW-1185">Reference proteome</keyword>
<evidence type="ECO:0000313" key="1">
    <source>
        <dbReference type="EMBL" id="MED5019336.1"/>
    </source>
</evidence>
<sequence length="185" mass="20809">MILSEIINQADMLVPNGAGTADKVIQLNAINQDFFNVVKIPKITRFTCIPAQSDYELPADVRQKNIDKVLVGMFQYQSLDRNNVTPAQNVYTFDDQTHKLSLFPAPYADQEGFLRYHRISTTVFAADKLEVAPDAPEEYHWSYVPALAAYLAHTQDDSVKAANYESLYKATWNVAAQNYQAEGTP</sequence>
<dbReference type="InterPro" id="IPR056209">
    <property type="entry name" value="SU10_adaptor"/>
</dbReference>
<proteinExistence type="predicted"/>
<name>A0ABU6PWT9_9BACL</name>
<comment type="caution">
    <text evidence="1">The sequence shown here is derived from an EMBL/GenBank/DDBJ whole genome shotgun (WGS) entry which is preliminary data.</text>
</comment>
<reference evidence="1 2" key="1">
    <citation type="submission" date="2023-03" db="EMBL/GenBank/DDBJ databases">
        <title>Bacillus Genome Sequencing.</title>
        <authorList>
            <person name="Dunlap C."/>
        </authorList>
    </citation>
    <scope>NUCLEOTIDE SEQUENCE [LARGE SCALE GENOMIC DNA]</scope>
    <source>
        <strain evidence="1 2">NRS-52</strain>
    </source>
</reference>
<accession>A0ABU6PWT9</accession>